<keyword evidence="8" id="KW-1185">Reference proteome</keyword>
<proteinExistence type="predicted"/>
<feature type="transmembrane region" description="Helical" evidence="5">
    <location>
        <begin position="42"/>
        <end position="63"/>
    </location>
</feature>
<feature type="transmembrane region" description="Helical" evidence="5">
    <location>
        <begin position="129"/>
        <end position="146"/>
    </location>
</feature>
<dbReference type="Proteomes" id="UP000017048">
    <property type="component" value="Unassembled WGS sequence"/>
</dbReference>
<organism evidence="7 8">
    <name type="scientific">Nocardia asteroides NBRC 15531</name>
    <dbReference type="NCBI Taxonomy" id="1110697"/>
    <lineage>
        <taxon>Bacteria</taxon>
        <taxon>Bacillati</taxon>
        <taxon>Actinomycetota</taxon>
        <taxon>Actinomycetes</taxon>
        <taxon>Mycobacteriales</taxon>
        <taxon>Nocardiaceae</taxon>
        <taxon>Nocardia</taxon>
    </lineage>
</organism>
<feature type="domain" description="Major facilitator superfamily (MFS) profile" evidence="6">
    <location>
        <begin position="5"/>
        <end position="379"/>
    </location>
</feature>
<feature type="transmembrane region" description="Helical" evidence="5">
    <location>
        <begin position="291"/>
        <end position="309"/>
    </location>
</feature>
<dbReference type="GO" id="GO:0005886">
    <property type="term" value="C:plasma membrane"/>
    <property type="evidence" value="ECO:0007669"/>
    <property type="project" value="UniProtKB-SubCell"/>
</dbReference>
<dbReference type="RefSeq" id="WP_019045911.1">
    <property type="nucleotide sequence ID" value="NZ_BAFO02000034.1"/>
</dbReference>
<reference evidence="7 8" key="1">
    <citation type="journal article" date="2014" name="BMC Genomics">
        <title>Genome based analysis of type-I polyketide synthase and nonribosomal peptide synthetase gene clusters in seven strains of five representative Nocardia species.</title>
        <authorList>
            <person name="Komaki H."/>
            <person name="Ichikawa N."/>
            <person name="Hosoyama A."/>
            <person name="Takahashi-Nakaguchi A."/>
            <person name="Matsuzawa T."/>
            <person name="Suzuki K."/>
            <person name="Fujita N."/>
            <person name="Gonoi T."/>
        </authorList>
    </citation>
    <scope>NUCLEOTIDE SEQUENCE [LARGE SCALE GENOMIC DNA]</scope>
    <source>
        <strain evidence="7 8">NBRC 15531</strain>
    </source>
</reference>
<feature type="transmembrane region" description="Helical" evidence="5">
    <location>
        <begin position="70"/>
        <end position="89"/>
    </location>
</feature>
<feature type="transmembrane region" description="Helical" evidence="5">
    <location>
        <begin position="235"/>
        <end position="255"/>
    </location>
</feature>
<evidence type="ECO:0000256" key="3">
    <source>
        <dbReference type="ARBA" id="ARBA00022989"/>
    </source>
</evidence>
<evidence type="ECO:0000313" key="7">
    <source>
        <dbReference type="EMBL" id="GAD87315.1"/>
    </source>
</evidence>
<keyword evidence="2 5" id="KW-0812">Transmembrane</keyword>
<feature type="transmembrane region" description="Helical" evidence="5">
    <location>
        <begin position="356"/>
        <end position="376"/>
    </location>
</feature>
<evidence type="ECO:0000259" key="6">
    <source>
        <dbReference type="PROSITE" id="PS50850"/>
    </source>
</evidence>
<evidence type="ECO:0000256" key="5">
    <source>
        <dbReference type="SAM" id="Phobius"/>
    </source>
</evidence>
<dbReference type="PANTHER" id="PTHR42910">
    <property type="entry name" value="TRANSPORTER SCO4007-RELATED"/>
    <property type="match status" value="1"/>
</dbReference>
<comment type="subcellular location">
    <subcellularLocation>
        <location evidence="1">Cell membrane</location>
        <topology evidence="1">Multi-pass membrane protein</topology>
    </subcellularLocation>
</comment>
<accession>U5EJ61</accession>
<feature type="transmembrane region" description="Helical" evidence="5">
    <location>
        <begin position="158"/>
        <end position="179"/>
    </location>
</feature>
<comment type="caution">
    <text evidence="7">The sequence shown here is derived from an EMBL/GenBank/DDBJ whole genome shotgun (WGS) entry which is preliminary data.</text>
</comment>
<evidence type="ECO:0000256" key="4">
    <source>
        <dbReference type="ARBA" id="ARBA00023136"/>
    </source>
</evidence>
<dbReference type="InterPro" id="IPR020846">
    <property type="entry name" value="MFS_dom"/>
</dbReference>
<dbReference type="InterPro" id="IPR011701">
    <property type="entry name" value="MFS"/>
</dbReference>
<feature type="transmembrane region" description="Helical" evidence="5">
    <location>
        <begin position="95"/>
        <end position="117"/>
    </location>
</feature>
<keyword evidence="4 5" id="KW-0472">Membrane</keyword>
<dbReference type="InterPro" id="IPR036259">
    <property type="entry name" value="MFS_trans_sf"/>
</dbReference>
<feature type="transmembrane region" description="Helical" evidence="5">
    <location>
        <begin position="200"/>
        <end position="223"/>
    </location>
</feature>
<dbReference type="PANTHER" id="PTHR42910:SF1">
    <property type="entry name" value="MAJOR FACILITATOR SUPERFAMILY (MFS) PROFILE DOMAIN-CONTAINING PROTEIN"/>
    <property type="match status" value="1"/>
</dbReference>
<dbReference type="AlphaFoldDB" id="U5EJ61"/>
<dbReference type="EMBL" id="BAFO02000034">
    <property type="protein sequence ID" value="GAD87315.1"/>
    <property type="molecule type" value="Genomic_DNA"/>
</dbReference>
<feature type="transmembrane region" description="Helical" evidence="5">
    <location>
        <begin position="330"/>
        <end position="350"/>
    </location>
</feature>
<gene>
    <name evidence="7" type="ORF">NCAST_34_04450</name>
</gene>
<dbReference type="GO" id="GO:0022857">
    <property type="term" value="F:transmembrane transporter activity"/>
    <property type="evidence" value="ECO:0007669"/>
    <property type="project" value="InterPro"/>
</dbReference>
<dbReference type="SUPFAM" id="SSF103473">
    <property type="entry name" value="MFS general substrate transporter"/>
    <property type="match status" value="1"/>
</dbReference>
<dbReference type="CDD" id="cd17324">
    <property type="entry name" value="MFS_NepI_like"/>
    <property type="match status" value="1"/>
</dbReference>
<evidence type="ECO:0000256" key="1">
    <source>
        <dbReference type="ARBA" id="ARBA00004651"/>
    </source>
</evidence>
<dbReference type="Pfam" id="PF07690">
    <property type="entry name" value="MFS_1"/>
    <property type="match status" value="1"/>
</dbReference>
<protein>
    <recommendedName>
        <fullName evidence="6">Major facilitator superfamily (MFS) profile domain-containing protein</fullName>
    </recommendedName>
</protein>
<dbReference type="STRING" id="1824.SAMN05444423_104391"/>
<evidence type="ECO:0000313" key="8">
    <source>
        <dbReference type="Proteomes" id="UP000017048"/>
    </source>
</evidence>
<keyword evidence="3 5" id="KW-1133">Transmembrane helix</keyword>
<dbReference type="PROSITE" id="PS50850">
    <property type="entry name" value="MFS"/>
    <property type="match status" value="1"/>
</dbReference>
<dbReference type="eggNOG" id="COG2814">
    <property type="taxonomic scope" value="Bacteria"/>
</dbReference>
<sequence>MPRSLTVLLAITCGVTSSNIYLTQPLLPQIGADLGATAETTGLVLSATQIGYALGILLLVPLGDIRDRRPLILTMMGLTGAALVASALAPTVTALTVAGFLIGMFTPIPQVVIPLAVLLSGDEGRGRTVGILQAGLLIGIVCSRAYAGAMAEWVGWRSAYWCSLAAMVVVMVLLLRALPSTAQSTESLTYPRLVRSMAVLIRRPAVAGVCVSGGLVGIAFGAFWNTITFEMHAEFGFGSAALGAFGLIAAVSALASPVAGRIADQHGVRLTQAVLIGMLVVGWLIVAGPPAWPIVVLGAILIDVGLWGNQVVNQAALFGAAARDHSRLNTLYFFTRFAGISAGSALGAVLWTQAGWHAVVALGIVVSLVALGVFAASTRPSASLQEVRG</sequence>
<dbReference type="Gene3D" id="1.20.1250.20">
    <property type="entry name" value="MFS general substrate transporter like domains"/>
    <property type="match status" value="1"/>
</dbReference>
<evidence type="ECO:0000256" key="2">
    <source>
        <dbReference type="ARBA" id="ARBA00022692"/>
    </source>
</evidence>
<dbReference type="GeneID" id="91516024"/>
<name>U5EJ61_NOCAS</name>